<proteinExistence type="predicted"/>
<dbReference type="Proteomes" id="UP000002774">
    <property type="component" value="Chromosome"/>
</dbReference>
<organism evidence="1 2">
    <name type="scientific">Mucilaginibacter paludis DSM 18603</name>
    <dbReference type="NCBI Taxonomy" id="714943"/>
    <lineage>
        <taxon>Bacteria</taxon>
        <taxon>Pseudomonadati</taxon>
        <taxon>Bacteroidota</taxon>
        <taxon>Sphingobacteriia</taxon>
        <taxon>Sphingobacteriales</taxon>
        <taxon>Sphingobacteriaceae</taxon>
        <taxon>Mucilaginibacter</taxon>
    </lineage>
</organism>
<evidence type="ECO:0000313" key="1">
    <source>
        <dbReference type="EMBL" id="EHQ24518.1"/>
    </source>
</evidence>
<sequence>MSLLKNLFGKKEQPVKSNEDFWNWFKKNEQLFFKAVKEHKNIEADFFDQL</sequence>
<dbReference type="AlphaFoldDB" id="H1YGG6"/>
<name>H1YGG6_9SPHI</name>
<protein>
    <submittedName>
        <fullName evidence="1">Uncharacterized protein</fullName>
    </submittedName>
</protein>
<evidence type="ECO:0000313" key="2">
    <source>
        <dbReference type="Proteomes" id="UP000002774"/>
    </source>
</evidence>
<accession>H1YGG6</accession>
<dbReference type="HOGENOM" id="CLU_3119980_0_0_10"/>
<reference evidence="1" key="1">
    <citation type="submission" date="2011-09" db="EMBL/GenBank/DDBJ databases">
        <title>The permanent draft genome of Mucilaginibacter paludis DSM 18603.</title>
        <authorList>
            <consortium name="US DOE Joint Genome Institute (JGI-PGF)"/>
            <person name="Lucas S."/>
            <person name="Han J."/>
            <person name="Lapidus A."/>
            <person name="Bruce D."/>
            <person name="Goodwin L."/>
            <person name="Pitluck S."/>
            <person name="Peters L."/>
            <person name="Kyrpides N."/>
            <person name="Mavromatis K."/>
            <person name="Ivanova N."/>
            <person name="Mikhailova N."/>
            <person name="Held B."/>
            <person name="Detter J.C."/>
            <person name="Tapia R."/>
            <person name="Han C."/>
            <person name="Land M."/>
            <person name="Hauser L."/>
            <person name="Markowitz V."/>
            <person name="Cheng J.-F."/>
            <person name="Hugenholtz P."/>
            <person name="Woyke T."/>
            <person name="Wu D."/>
            <person name="Tindall B."/>
            <person name="Brambilla E."/>
            <person name="Klenk H.-P."/>
            <person name="Eisen J.A."/>
        </authorList>
    </citation>
    <scope>NUCLEOTIDE SEQUENCE [LARGE SCALE GENOMIC DNA]</scope>
    <source>
        <strain evidence="1">DSM 18603</strain>
    </source>
</reference>
<dbReference type="RefSeq" id="WP_008504064.1">
    <property type="nucleotide sequence ID" value="NZ_CM001403.1"/>
</dbReference>
<gene>
    <name evidence="1" type="ORF">Mucpa_0322</name>
</gene>
<dbReference type="STRING" id="714943.Mucpa_0322"/>
<dbReference type="EMBL" id="CM001403">
    <property type="protein sequence ID" value="EHQ24518.1"/>
    <property type="molecule type" value="Genomic_DNA"/>
</dbReference>
<keyword evidence="2" id="KW-1185">Reference proteome</keyword>